<protein>
    <recommendedName>
        <fullName evidence="5">PI31 proteasome regulator C-terminal domain-containing protein</fullName>
    </recommendedName>
</protein>
<dbReference type="GO" id="GO:0004866">
    <property type="term" value="F:endopeptidase inhibitor activity"/>
    <property type="evidence" value="ECO:0007669"/>
    <property type="project" value="InterPro"/>
</dbReference>
<proteinExistence type="inferred from homology"/>
<evidence type="ECO:0000313" key="6">
    <source>
        <dbReference type="EMBL" id="WFD42966.1"/>
    </source>
</evidence>
<keyword evidence="3" id="KW-0963">Cytoplasm</keyword>
<dbReference type="GO" id="GO:0005737">
    <property type="term" value="C:cytoplasm"/>
    <property type="evidence" value="ECO:0007669"/>
    <property type="project" value="UniProtKB-SubCell"/>
</dbReference>
<sequence>MQANVLSKVQTLVRDEHTPKDALEALAVVTHATALCLSWNPNNDRELMSNVAWKQTYKLDQKSIYVSVVRLGDHAIVLATDAEVRHDLIKNAKQRDNRSSWEVPLERYIPSTSLPMDAEKAKSVVNEELVDHILTVLQHETNKKLNSSLSQDKSPQSGSRTHLLNPPQFSSDAPAQRNSAIPGESNPLRIGDKDRDPLAASNLPPFPGNTNPQNPLDKSGDGMILGPSHPMFRGSGRFRESSPPIGPDMGGEYLPPNAVPPGARFDPIGPFPSQQPRPSRLPRDPFQSGPRMNPDWDEMPPPGGGFGNMYM</sequence>
<dbReference type="InterPro" id="IPR013886">
    <property type="entry name" value="PI31_Prot_C"/>
</dbReference>
<comment type="subcellular location">
    <subcellularLocation>
        <location evidence="1">Cytoplasm</location>
    </subcellularLocation>
</comment>
<evidence type="ECO:0000256" key="4">
    <source>
        <dbReference type="SAM" id="MobiDB-lite"/>
    </source>
</evidence>
<dbReference type="PANTHER" id="PTHR13266:SF1">
    <property type="entry name" value="PROTEASOME INHIBITOR PI31 SUBUNIT"/>
    <property type="match status" value="1"/>
</dbReference>
<dbReference type="EMBL" id="CP118376">
    <property type="protein sequence ID" value="WFD42966.1"/>
    <property type="molecule type" value="Genomic_DNA"/>
</dbReference>
<evidence type="ECO:0000256" key="2">
    <source>
        <dbReference type="ARBA" id="ARBA00006405"/>
    </source>
</evidence>
<feature type="region of interest" description="Disordered" evidence="4">
    <location>
        <begin position="144"/>
        <end position="311"/>
    </location>
</feature>
<dbReference type="GO" id="GO:0043161">
    <property type="term" value="P:proteasome-mediated ubiquitin-dependent protein catabolic process"/>
    <property type="evidence" value="ECO:0007669"/>
    <property type="project" value="InterPro"/>
</dbReference>
<evidence type="ECO:0000259" key="5">
    <source>
        <dbReference type="Pfam" id="PF08577"/>
    </source>
</evidence>
<comment type="similarity">
    <text evidence="2">Belongs to the proteasome inhibitor PI31 family.</text>
</comment>
<evidence type="ECO:0000256" key="1">
    <source>
        <dbReference type="ARBA" id="ARBA00004496"/>
    </source>
</evidence>
<gene>
    <name evidence="6" type="ORF">MPSI1_001617</name>
</gene>
<dbReference type="InterPro" id="IPR045128">
    <property type="entry name" value="PI31-like"/>
</dbReference>
<evidence type="ECO:0000256" key="3">
    <source>
        <dbReference type="ARBA" id="ARBA00022490"/>
    </source>
</evidence>
<dbReference type="PANTHER" id="PTHR13266">
    <property type="entry name" value="PROTEASOME INHIBITOR"/>
    <property type="match status" value="1"/>
</dbReference>
<dbReference type="GO" id="GO:0070628">
    <property type="term" value="F:proteasome binding"/>
    <property type="evidence" value="ECO:0007669"/>
    <property type="project" value="InterPro"/>
</dbReference>
<dbReference type="AlphaFoldDB" id="A0AAF0F4P8"/>
<dbReference type="Pfam" id="PF08577">
    <property type="entry name" value="PI31_Prot_C"/>
    <property type="match status" value="1"/>
</dbReference>
<dbReference type="Proteomes" id="UP001214628">
    <property type="component" value="Chromosome 2"/>
</dbReference>
<keyword evidence="7" id="KW-1185">Reference proteome</keyword>
<evidence type="ECO:0000313" key="7">
    <source>
        <dbReference type="Proteomes" id="UP001214628"/>
    </source>
</evidence>
<accession>A0AAF0F4P8</accession>
<organism evidence="6 7">
    <name type="scientific">Malassezia psittaci</name>
    <dbReference type="NCBI Taxonomy" id="1821823"/>
    <lineage>
        <taxon>Eukaryota</taxon>
        <taxon>Fungi</taxon>
        <taxon>Dikarya</taxon>
        <taxon>Basidiomycota</taxon>
        <taxon>Ustilaginomycotina</taxon>
        <taxon>Malasseziomycetes</taxon>
        <taxon>Malasseziales</taxon>
        <taxon>Malasseziaceae</taxon>
        <taxon>Malassezia</taxon>
    </lineage>
</organism>
<feature type="domain" description="PI31 proteasome regulator C-terminal" evidence="5">
    <location>
        <begin position="190"/>
        <end position="270"/>
    </location>
</feature>
<reference evidence="6" key="1">
    <citation type="submission" date="2023-02" db="EMBL/GenBank/DDBJ databases">
        <title>Mating type loci evolution in Malassezia.</title>
        <authorList>
            <person name="Coelho M.A."/>
        </authorList>
    </citation>
    <scope>NUCLEOTIDE SEQUENCE</scope>
    <source>
        <strain evidence="6">CBS 14136</strain>
    </source>
</reference>
<feature type="compositionally biased region" description="Polar residues" evidence="4">
    <location>
        <begin position="144"/>
        <end position="179"/>
    </location>
</feature>
<name>A0AAF0F4P8_9BASI</name>